<name>A0A4C2A459_EUMVA</name>
<reference evidence="1 2" key="1">
    <citation type="journal article" date="2019" name="Commun. Biol.">
        <title>The bagworm genome reveals a unique fibroin gene that provides high tensile strength.</title>
        <authorList>
            <person name="Kono N."/>
            <person name="Nakamura H."/>
            <person name="Ohtoshi R."/>
            <person name="Tomita M."/>
            <person name="Numata K."/>
            <person name="Arakawa K."/>
        </authorList>
    </citation>
    <scope>NUCLEOTIDE SEQUENCE [LARGE SCALE GENOMIC DNA]</scope>
</reference>
<dbReference type="EMBL" id="BGZK01002556">
    <property type="protein sequence ID" value="GBP94848.1"/>
    <property type="molecule type" value="Genomic_DNA"/>
</dbReference>
<protein>
    <submittedName>
        <fullName evidence="1">Uncharacterized protein</fullName>
    </submittedName>
</protein>
<sequence>MSRTGVRKSEHDLVSDCRHSAAMLCTLASYCLHSPEPLCLSEFVCFPSRQVHLAPLPFFVLGNMLNLLSSILLSEGWMVGGIEPSSISSGDEGSCLLPFLDFCVAPAVWYVLFCGLGSLLRFPLHSSPVCALNGRFTILDCKVLSQGFCAFLM</sequence>
<keyword evidence="2" id="KW-1185">Reference proteome</keyword>
<evidence type="ECO:0000313" key="1">
    <source>
        <dbReference type="EMBL" id="GBP94848.1"/>
    </source>
</evidence>
<evidence type="ECO:0000313" key="2">
    <source>
        <dbReference type="Proteomes" id="UP000299102"/>
    </source>
</evidence>
<proteinExistence type="predicted"/>
<dbReference type="AlphaFoldDB" id="A0A4C2A459"/>
<dbReference type="Proteomes" id="UP000299102">
    <property type="component" value="Unassembled WGS sequence"/>
</dbReference>
<accession>A0A4C2A459</accession>
<gene>
    <name evidence="1" type="ORF">EVAR_85868_1</name>
</gene>
<organism evidence="1 2">
    <name type="scientific">Eumeta variegata</name>
    <name type="common">Bagworm moth</name>
    <name type="synonym">Eumeta japonica</name>
    <dbReference type="NCBI Taxonomy" id="151549"/>
    <lineage>
        <taxon>Eukaryota</taxon>
        <taxon>Metazoa</taxon>
        <taxon>Ecdysozoa</taxon>
        <taxon>Arthropoda</taxon>
        <taxon>Hexapoda</taxon>
        <taxon>Insecta</taxon>
        <taxon>Pterygota</taxon>
        <taxon>Neoptera</taxon>
        <taxon>Endopterygota</taxon>
        <taxon>Lepidoptera</taxon>
        <taxon>Glossata</taxon>
        <taxon>Ditrysia</taxon>
        <taxon>Tineoidea</taxon>
        <taxon>Psychidae</taxon>
        <taxon>Oiketicinae</taxon>
        <taxon>Eumeta</taxon>
    </lineage>
</organism>
<comment type="caution">
    <text evidence="1">The sequence shown here is derived from an EMBL/GenBank/DDBJ whole genome shotgun (WGS) entry which is preliminary data.</text>
</comment>